<comment type="caution">
    <text evidence="2">The sequence shown here is derived from an EMBL/GenBank/DDBJ whole genome shotgun (WGS) entry which is preliminary data.</text>
</comment>
<feature type="non-terminal residue" evidence="2">
    <location>
        <position position="1"/>
    </location>
</feature>
<sequence>DAGAETDLMMSVKEGESVTLDSGVIKNPNDLMTWYFNDTRLAEIARDPSTDDQFEDADERFRNRLKVNHSSGSLTITNTRTTDSGLYHLEIFTNSSSIRRRQHSISIISEKSISGTAI</sequence>
<dbReference type="Proteomes" id="UP001479290">
    <property type="component" value="Unassembled WGS sequence"/>
</dbReference>
<dbReference type="AlphaFoldDB" id="A0AAW2A2Y7"/>
<gene>
    <name evidence="2" type="ORF">ABG768_001660</name>
</gene>
<name>A0AAW2A2Y7_CULAL</name>
<evidence type="ECO:0000313" key="3">
    <source>
        <dbReference type="Proteomes" id="UP001479290"/>
    </source>
</evidence>
<feature type="non-terminal residue" evidence="2">
    <location>
        <position position="118"/>
    </location>
</feature>
<reference evidence="2 3" key="1">
    <citation type="submission" date="2024-05" db="EMBL/GenBank/DDBJ databases">
        <title>A high-quality chromosomal-level genome assembly of Topmouth culter (Culter alburnus).</title>
        <authorList>
            <person name="Zhao H."/>
        </authorList>
    </citation>
    <scope>NUCLEOTIDE SEQUENCE [LARGE SCALE GENOMIC DNA]</scope>
    <source>
        <strain evidence="2">CATC2023</strain>
        <tissue evidence="2">Muscle</tissue>
    </source>
</reference>
<keyword evidence="3" id="KW-1185">Reference proteome</keyword>
<proteinExistence type="predicted"/>
<dbReference type="EMBL" id="JAWDJR010000010">
    <property type="protein sequence ID" value="KAK9967253.1"/>
    <property type="molecule type" value="Genomic_DNA"/>
</dbReference>
<dbReference type="SUPFAM" id="SSF48726">
    <property type="entry name" value="Immunoglobulin"/>
    <property type="match status" value="1"/>
</dbReference>
<dbReference type="InterPro" id="IPR003599">
    <property type="entry name" value="Ig_sub"/>
</dbReference>
<feature type="domain" description="Immunoglobulin" evidence="1">
    <location>
        <begin position="7"/>
        <end position="110"/>
    </location>
</feature>
<evidence type="ECO:0000313" key="2">
    <source>
        <dbReference type="EMBL" id="KAK9967253.1"/>
    </source>
</evidence>
<evidence type="ECO:0000259" key="1">
    <source>
        <dbReference type="SMART" id="SM00409"/>
    </source>
</evidence>
<organism evidence="2 3">
    <name type="scientific">Culter alburnus</name>
    <name type="common">Topmouth culter</name>
    <dbReference type="NCBI Taxonomy" id="194366"/>
    <lineage>
        <taxon>Eukaryota</taxon>
        <taxon>Metazoa</taxon>
        <taxon>Chordata</taxon>
        <taxon>Craniata</taxon>
        <taxon>Vertebrata</taxon>
        <taxon>Euteleostomi</taxon>
        <taxon>Actinopterygii</taxon>
        <taxon>Neopterygii</taxon>
        <taxon>Teleostei</taxon>
        <taxon>Ostariophysi</taxon>
        <taxon>Cypriniformes</taxon>
        <taxon>Xenocyprididae</taxon>
        <taxon>Xenocypridinae</taxon>
        <taxon>Culter</taxon>
    </lineage>
</organism>
<dbReference type="PANTHER" id="PTHR21063:SF4">
    <property type="entry name" value="CD48 ANTIGEN-RELATED"/>
    <property type="match status" value="1"/>
</dbReference>
<dbReference type="InterPro" id="IPR013783">
    <property type="entry name" value="Ig-like_fold"/>
</dbReference>
<protein>
    <recommendedName>
        <fullName evidence="1">Immunoglobulin domain-containing protein</fullName>
    </recommendedName>
</protein>
<accession>A0AAW2A2Y7</accession>
<dbReference type="InterPro" id="IPR013106">
    <property type="entry name" value="Ig_V-set"/>
</dbReference>
<dbReference type="Pfam" id="PF07686">
    <property type="entry name" value="V-set"/>
    <property type="match status" value="1"/>
</dbReference>
<dbReference type="InterPro" id="IPR036179">
    <property type="entry name" value="Ig-like_dom_sf"/>
</dbReference>
<dbReference type="PANTHER" id="PTHR21063">
    <property type="entry name" value="LFA-3"/>
    <property type="match status" value="1"/>
</dbReference>
<dbReference type="Gene3D" id="2.60.40.10">
    <property type="entry name" value="Immunoglobulins"/>
    <property type="match status" value="1"/>
</dbReference>
<dbReference type="SMART" id="SM00409">
    <property type="entry name" value="IG"/>
    <property type="match status" value="1"/>
</dbReference>